<protein>
    <submittedName>
        <fullName evidence="1">Putative major capsid protein</fullName>
    </submittedName>
</protein>
<proteinExistence type="predicted"/>
<dbReference type="Proteomes" id="UP000002414">
    <property type="component" value="Segment"/>
</dbReference>
<dbReference type="EMBL" id="DQ499600">
    <property type="protein sequence ID" value="ABF57486.1"/>
    <property type="molecule type" value="Genomic_DNA"/>
</dbReference>
<dbReference type="InterPro" id="IPR053738">
    <property type="entry name" value="Lambda_capsid_assembly"/>
</dbReference>
<accession>A7IYA3</accession>
<evidence type="ECO:0000313" key="1">
    <source>
        <dbReference type="EMBL" id="ABF57486.1"/>
    </source>
</evidence>
<sequence length="361" mass="40051">MKNTVSRDFLTPEKALEIARREVADFEFNSEESLAGYLPSLEVADIEYEISETTKDDGVIADWRSFNGQATTDKLGFGGKLRGGLQPLARNYTVDEYQKLKARRDSQDLLHTATADLVSRGARAIARAVNVQRANAMANARVELYGPGGLAERVEFGRRPEFNTTAPKLWTDPAADPIEFLATICDEYEEENGFRPKEIRMPNKIKRLLFSHPTVVDEINGEGSTANRRRIQATEVRALLDEWDIPEIKQTTTATYKFNDYSDKGAEKTAYLFPQDSVLLTAGEGDPGDPMANPYGRTFWGETVSAEIEEFAAATAEFGVPGIVAGVQKQISWPYNLEVIVDALAMPVVISPNYTLKAKVI</sequence>
<organism evidence="1 2">
    <name type="scientific">Corynebacterium phage P1201</name>
    <dbReference type="NCBI Taxonomy" id="384848"/>
    <lineage>
        <taxon>Viruses</taxon>
        <taxon>Duplodnaviria</taxon>
        <taxon>Heunggongvirae</taxon>
        <taxon>Uroviricota</taxon>
        <taxon>Caudoviricetes</taxon>
        <taxon>Zierdtviridae</taxon>
        <taxon>Toshachvirinae</taxon>
        <taxon>Chunghsingvirus</taxon>
        <taxon>Chunghsingvirus P1201</taxon>
        <taxon>Corynebacterium virus P1201</taxon>
    </lineage>
</organism>
<dbReference type="Gene3D" id="3.90.1690.10">
    <property type="entry name" value="phage-related protein like domain"/>
    <property type="match status" value="1"/>
</dbReference>
<reference evidence="1 2" key="1">
    <citation type="journal article" date="2008" name="Virology">
        <title>Genome sequence of the lytic bacteriophage P1201 from Corynebacterium glutamicum NCHU 87078: Evolutionary relationships to phages from Corynebacterineae.</title>
        <authorList>
            <person name="Chen C.L."/>
            <person name="Pan T.Y."/>
            <person name="Kan S.C."/>
            <person name="Kuan Y.C."/>
            <person name="Hong L.Y."/>
            <person name="Chiu K.R."/>
            <person name="Sheu C.S."/>
            <person name="Yang J.S."/>
            <person name="Hsu W.H."/>
            <person name="Hu H.Y."/>
        </authorList>
    </citation>
    <scope>NUCLEOTIDE SEQUENCE</scope>
</reference>
<dbReference type="RefSeq" id="YP_001468934.1">
    <property type="nucleotide sequence ID" value="NC_009816.1"/>
</dbReference>
<evidence type="ECO:0000313" key="2">
    <source>
        <dbReference type="Proteomes" id="UP000002414"/>
    </source>
</evidence>
<keyword evidence="2" id="KW-1185">Reference proteome</keyword>
<dbReference type="KEGG" id="vg:5745529"/>
<name>A7IYA3_9CAUD</name>
<dbReference type="GeneID" id="5745529"/>
<dbReference type="OrthoDB" id="11591at10239"/>